<feature type="compositionally biased region" description="Polar residues" evidence="1">
    <location>
        <begin position="175"/>
        <end position="186"/>
    </location>
</feature>
<reference evidence="2 3" key="1">
    <citation type="submission" date="2023-03" db="EMBL/GenBank/DDBJ databases">
        <title>High-quality genome of Scylla paramamosain provides insights in environmental adaptation.</title>
        <authorList>
            <person name="Zhang L."/>
        </authorList>
    </citation>
    <scope>NUCLEOTIDE SEQUENCE [LARGE SCALE GENOMIC DNA]</scope>
    <source>
        <strain evidence="2">LZ_2023a</strain>
        <tissue evidence="2">Muscle</tissue>
    </source>
</reference>
<gene>
    <name evidence="2" type="ORF">O3P69_020965</name>
</gene>
<evidence type="ECO:0000313" key="3">
    <source>
        <dbReference type="Proteomes" id="UP001487740"/>
    </source>
</evidence>
<keyword evidence="3" id="KW-1185">Reference proteome</keyword>
<protein>
    <submittedName>
        <fullName evidence="2">Uncharacterized protein</fullName>
    </submittedName>
</protein>
<evidence type="ECO:0000256" key="1">
    <source>
        <dbReference type="SAM" id="MobiDB-lite"/>
    </source>
</evidence>
<comment type="caution">
    <text evidence="2">The sequence shown here is derived from an EMBL/GenBank/DDBJ whole genome shotgun (WGS) entry which is preliminary data.</text>
</comment>
<feature type="region of interest" description="Disordered" evidence="1">
    <location>
        <begin position="172"/>
        <end position="194"/>
    </location>
</feature>
<dbReference type="EMBL" id="JARAKH010000802">
    <property type="protein sequence ID" value="KAK8373890.1"/>
    <property type="molecule type" value="Genomic_DNA"/>
</dbReference>
<evidence type="ECO:0000313" key="2">
    <source>
        <dbReference type="EMBL" id="KAK8373890.1"/>
    </source>
</evidence>
<sequence length="194" mass="22428">MDTSILFANMNPFGNMLLVTMQNCFIVTEKGKVEGKWFELNPNLWKSQITSYRDENFDTFVDMACIETPMEGEPIVSRMVFKTYCHGENLSSAYEVVSDVAQTINNIRTNIEERKLFFEDNKLCSSAEASDKVMLSLEVTGYRLNRAQNNMNSNTTEELRQVEELELEASVRDSVLQSHNPPSQTCPKRRRRYR</sequence>
<organism evidence="2 3">
    <name type="scientific">Scylla paramamosain</name>
    <name type="common">Mud crab</name>
    <dbReference type="NCBI Taxonomy" id="85552"/>
    <lineage>
        <taxon>Eukaryota</taxon>
        <taxon>Metazoa</taxon>
        <taxon>Ecdysozoa</taxon>
        <taxon>Arthropoda</taxon>
        <taxon>Crustacea</taxon>
        <taxon>Multicrustacea</taxon>
        <taxon>Malacostraca</taxon>
        <taxon>Eumalacostraca</taxon>
        <taxon>Eucarida</taxon>
        <taxon>Decapoda</taxon>
        <taxon>Pleocyemata</taxon>
        <taxon>Brachyura</taxon>
        <taxon>Eubrachyura</taxon>
        <taxon>Portunoidea</taxon>
        <taxon>Portunidae</taxon>
        <taxon>Portuninae</taxon>
        <taxon>Scylla</taxon>
    </lineage>
</organism>
<name>A0AAW0SGD4_SCYPA</name>
<dbReference type="AlphaFoldDB" id="A0AAW0SGD4"/>
<dbReference type="Proteomes" id="UP001487740">
    <property type="component" value="Unassembled WGS sequence"/>
</dbReference>
<accession>A0AAW0SGD4</accession>
<proteinExistence type="predicted"/>